<dbReference type="EMBL" id="RBZO01000075">
    <property type="protein sequence ID" value="RKQ11172.1"/>
    <property type="molecule type" value="Genomic_DNA"/>
</dbReference>
<dbReference type="Pfam" id="PF23343">
    <property type="entry name" value="REP_ORF2-G2P"/>
    <property type="match status" value="1"/>
</dbReference>
<dbReference type="RefSeq" id="WP_121134867.1">
    <property type="nucleotide sequence ID" value="NZ_JBHUFK010000077.1"/>
</dbReference>
<proteinExistence type="predicted"/>
<protein>
    <recommendedName>
        <fullName evidence="1">Replication-associated protein ORF2/G2P domain-containing protein</fullName>
    </recommendedName>
</protein>
<reference evidence="2 3" key="1">
    <citation type="journal article" date="2015" name="Antonie Van Leeuwenhoek">
        <title>Oceanobacillus bengalensis sp. nov., a bacterium isolated from seawater of the Bay of Bengal.</title>
        <authorList>
            <person name="Yongchang O."/>
            <person name="Xiang W."/>
            <person name="Wang G."/>
        </authorList>
    </citation>
    <scope>NUCLEOTIDE SEQUENCE [LARGE SCALE GENOMIC DNA]</scope>
    <source>
        <strain evidence="2 3">MCCC 1K00260</strain>
    </source>
</reference>
<comment type="caution">
    <text evidence="2">The sequence shown here is derived from an EMBL/GenBank/DDBJ whole genome shotgun (WGS) entry which is preliminary data.</text>
</comment>
<dbReference type="Proteomes" id="UP000281813">
    <property type="component" value="Unassembled WGS sequence"/>
</dbReference>
<dbReference type="AlphaFoldDB" id="A0A494YR20"/>
<feature type="domain" description="Replication-associated protein ORF2/G2P" evidence="1">
    <location>
        <begin position="84"/>
        <end position="196"/>
    </location>
</feature>
<sequence>MLENPPKKYRKIIVTNHVIEIYEYEKMPVVGDFKSKDDFDPFDYENTKLEPKEDRTLHRRKQTVRDARNTTRRLALMNFESGDKFLTLTFDPKRFTEEQLRDVSYTDKLFKKFVMRFNYKFDTKLKYIAVREFHKSGRIHYHMICDWKKNLLYEDEIRENERLLGEKIWKHGFVDIKQLDHVDNVGAYIIKYMTKNVAIEFFKGKKIYLCSKGLERPLEYKDYEAEQIIKQYELDTKKEVFTNHYESEYLGTITYKEYNLKR</sequence>
<keyword evidence="3" id="KW-1185">Reference proteome</keyword>
<dbReference type="InterPro" id="IPR056906">
    <property type="entry name" value="ORF2/G2P_dom"/>
</dbReference>
<organism evidence="2 3">
    <name type="scientific">Oceanobacillus bengalensis</name>
    <dbReference type="NCBI Taxonomy" id="1435466"/>
    <lineage>
        <taxon>Bacteria</taxon>
        <taxon>Bacillati</taxon>
        <taxon>Bacillota</taxon>
        <taxon>Bacilli</taxon>
        <taxon>Bacillales</taxon>
        <taxon>Bacillaceae</taxon>
        <taxon>Oceanobacillus</taxon>
    </lineage>
</organism>
<gene>
    <name evidence="2" type="ORF">D8M05_19940</name>
</gene>
<evidence type="ECO:0000313" key="2">
    <source>
        <dbReference type="EMBL" id="RKQ11172.1"/>
    </source>
</evidence>
<dbReference type="OrthoDB" id="2858438at2"/>
<name>A0A494YR20_9BACI</name>
<evidence type="ECO:0000259" key="1">
    <source>
        <dbReference type="Pfam" id="PF23343"/>
    </source>
</evidence>
<accession>A0A494YR20</accession>
<evidence type="ECO:0000313" key="3">
    <source>
        <dbReference type="Proteomes" id="UP000281813"/>
    </source>
</evidence>